<dbReference type="PANTHER" id="PTHR43432:SF3">
    <property type="entry name" value="SLR0285 PROTEIN"/>
    <property type="match status" value="1"/>
</dbReference>
<dbReference type="EMBL" id="FOIJ01000003">
    <property type="protein sequence ID" value="SET58151.1"/>
    <property type="molecule type" value="Genomic_DNA"/>
</dbReference>
<dbReference type="InterPro" id="IPR007197">
    <property type="entry name" value="rSAM"/>
</dbReference>
<dbReference type="PROSITE" id="PS51918">
    <property type="entry name" value="RADICAL_SAM"/>
    <property type="match status" value="1"/>
</dbReference>
<evidence type="ECO:0000256" key="3">
    <source>
        <dbReference type="ARBA" id="ARBA00023014"/>
    </source>
</evidence>
<dbReference type="InterPro" id="IPR058240">
    <property type="entry name" value="rSAM_sf"/>
</dbReference>
<dbReference type="InterPro" id="IPR040086">
    <property type="entry name" value="MJ0683-like"/>
</dbReference>
<keyword evidence="2" id="KW-0408">Iron</keyword>
<keyword evidence="3" id="KW-0411">Iron-sulfur</keyword>
<dbReference type="RefSeq" id="WP_093518054.1">
    <property type="nucleotide sequence ID" value="NZ_FOIJ01000003.1"/>
</dbReference>
<dbReference type="Proteomes" id="UP000199181">
    <property type="component" value="Unassembled WGS sequence"/>
</dbReference>
<dbReference type="SFLD" id="SFLDG01084">
    <property type="entry name" value="Uncharacterised_Radical_SAM_Su"/>
    <property type="match status" value="1"/>
</dbReference>
<dbReference type="SMART" id="SM00729">
    <property type="entry name" value="Elp3"/>
    <property type="match status" value="1"/>
</dbReference>
<evidence type="ECO:0000259" key="4">
    <source>
        <dbReference type="PROSITE" id="PS51918"/>
    </source>
</evidence>
<dbReference type="AlphaFoldDB" id="A0A1I0FKZ3"/>
<dbReference type="PANTHER" id="PTHR43432">
    <property type="entry name" value="SLR0285 PROTEIN"/>
    <property type="match status" value="1"/>
</dbReference>
<organism evidence="5 6">
    <name type="scientific">Stigmatella erecta</name>
    <dbReference type="NCBI Taxonomy" id="83460"/>
    <lineage>
        <taxon>Bacteria</taxon>
        <taxon>Pseudomonadati</taxon>
        <taxon>Myxococcota</taxon>
        <taxon>Myxococcia</taxon>
        <taxon>Myxococcales</taxon>
        <taxon>Cystobacterineae</taxon>
        <taxon>Archangiaceae</taxon>
        <taxon>Stigmatella</taxon>
    </lineage>
</organism>
<dbReference type="SFLD" id="SFLDS00029">
    <property type="entry name" value="Radical_SAM"/>
    <property type="match status" value="1"/>
</dbReference>
<dbReference type="NCBIfam" id="NF033668">
    <property type="entry name" value="rSAM_PA0069"/>
    <property type="match status" value="1"/>
</dbReference>
<keyword evidence="5" id="KW-0456">Lyase</keyword>
<keyword evidence="1" id="KW-0479">Metal-binding</keyword>
<dbReference type="InterPro" id="IPR006638">
    <property type="entry name" value="Elp3/MiaA/NifB-like_rSAM"/>
</dbReference>
<dbReference type="Pfam" id="PF04055">
    <property type="entry name" value="Radical_SAM"/>
    <property type="match status" value="1"/>
</dbReference>
<keyword evidence="6" id="KW-1185">Reference proteome</keyword>
<sequence>MKPRPVSNPPNPWASTEVEYLEEIPPSRLEVLEDHSREVMARNNSPDVCFTWSVNPYRGCMHACAYCYARPTHEYLSLGAGTDFETRIVVKPHAAELLREAFERPRWQGETVAFSGVTDCYQPLESSLRLTRACLEVCAEYRNPVAIITKAPLIERDLDVLQTLAREAQLWVSISLPFHNPELARAMEPYVATPKRRLLTIERLASAGISVAVSVAPIIPGLNDEDIAKVLASAREAGATRAHYTLLRLPGPVKDVFEERLRAKLPLRAERVLHRIRETRGGALSDARFKHRMQGEGLYAETISRLFHTAARKVGMRMSSVTEDAPTPFKRPLRPTAQLSLF</sequence>
<dbReference type="CDD" id="cd01335">
    <property type="entry name" value="Radical_SAM"/>
    <property type="match status" value="1"/>
</dbReference>
<proteinExistence type="predicted"/>
<accession>A0A1I0FKZ3</accession>
<dbReference type="GO" id="GO:0016829">
    <property type="term" value="F:lyase activity"/>
    <property type="evidence" value="ECO:0007669"/>
    <property type="project" value="UniProtKB-KW"/>
</dbReference>
<reference evidence="6" key="1">
    <citation type="submission" date="2016-10" db="EMBL/GenBank/DDBJ databases">
        <authorList>
            <person name="Varghese N."/>
            <person name="Submissions S."/>
        </authorList>
    </citation>
    <scope>NUCLEOTIDE SEQUENCE [LARGE SCALE GENOMIC DNA]</scope>
    <source>
        <strain evidence="6">DSM 16858</strain>
    </source>
</reference>
<evidence type="ECO:0000256" key="1">
    <source>
        <dbReference type="ARBA" id="ARBA00022723"/>
    </source>
</evidence>
<feature type="domain" description="Radical SAM core" evidence="4">
    <location>
        <begin position="44"/>
        <end position="283"/>
    </location>
</feature>
<protein>
    <submittedName>
        <fullName evidence="5">DNA repair photolyase</fullName>
    </submittedName>
</protein>
<evidence type="ECO:0000313" key="6">
    <source>
        <dbReference type="Proteomes" id="UP000199181"/>
    </source>
</evidence>
<dbReference type="SUPFAM" id="SSF102114">
    <property type="entry name" value="Radical SAM enzymes"/>
    <property type="match status" value="1"/>
</dbReference>
<dbReference type="GO" id="GO:0051536">
    <property type="term" value="F:iron-sulfur cluster binding"/>
    <property type="evidence" value="ECO:0007669"/>
    <property type="project" value="UniProtKB-KW"/>
</dbReference>
<dbReference type="GO" id="GO:0046872">
    <property type="term" value="F:metal ion binding"/>
    <property type="evidence" value="ECO:0007669"/>
    <property type="project" value="UniProtKB-KW"/>
</dbReference>
<gene>
    <name evidence="5" type="ORF">SAMN05443639_103433</name>
</gene>
<evidence type="ECO:0000256" key="2">
    <source>
        <dbReference type="ARBA" id="ARBA00023004"/>
    </source>
</evidence>
<dbReference type="Gene3D" id="3.80.30.30">
    <property type="match status" value="1"/>
</dbReference>
<evidence type="ECO:0000313" key="5">
    <source>
        <dbReference type="EMBL" id="SET58151.1"/>
    </source>
</evidence>
<name>A0A1I0FKZ3_9BACT</name>